<evidence type="ECO:0008006" key="3">
    <source>
        <dbReference type="Google" id="ProtNLM"/>
    </source>
</evidence>
<organism evidence="1 2">
    <name type="scientific">Virgibacillus halodenitrificans</name>
    <name type="common">Bacillus halodenitrificans</name>
    <dbReference type="NCBI Taxonomy" id="1482"/>
    <lineage>
        <taxon>Bacteria</taxon>
        <taxon>Bacillati</taxon>
        <taxon>Bacillota</taxon>
        <taxon>Bacilli</taxon>
        <taxon>Bacillales</taxon>
        <taxon>Bacillaceae</taxon>
        <taxon>Virgibacillus</taxon>
    </lineage>
</organism>
<proteinExistence type="predicted"/>
<sequence>MKRIIILCIFVILVSHSVVYAKFKDNKPPPYEELYTEWGYTTIDDAITQFENSYNKDLKLPLRVPPIAFTHHFGKFTDSEGNTNSFSAQFVNDKHPEKHYKIDVKAAEDGMEFNERQVIDTYKLKNGTIASYISLSQHQIGFYALVFTKNDWQYILSIDERVADTVTPEVLVKIANSFEDE</sequence>
<dbReference type="AlphaFoldDB" id="A0AAC9J0G6"/>
<reference evidence="1 2" key="1">
    <citation type="submission" date="2016-11" db="EMBL/GenBank/DDBJ databases">
        <title>Complete genome sequencing of Virgibacillus halodenitrificans PDB-F2.</title>
        <authorList>
            <person name="Sun Z."/>
            <person name="Zhou Y."/>
            <person name="Li H."/>
        </authorList>
    </citation>
    <scope>NUCLEOTIDE SEQUENCE [LARGE SCALE GENOMIC DNA]</scope>
    <source>
        <strain evidence="1 2">PDB-F2</strain>
    </source>
</reference>
<dbReference type="Proteomes" id="UP000182945">
    <property type="component" value="Chromosome"/>
</dbReference>
<name>A0AAC9J0G6_VIRHA</name>
<dbReference type="KEGG" id="vhl:BME96_11840"/>
<protein>
    <recommendedName>
        <fullName evidence="3">DUF4367 domain-containing protein</fullName>
    </recommendedName>
</protein>
<dbReference type="GeneID" id="71515093"/>
<dbReference type="EMBL" id="CP017962">
    <property type="protein sequence ID" value="APC48842.1"/>
    <property type="molecule type" value="Genomic_DNA"/>
</dbReference>
<evidence type="ECO:0000313" key="1">
    <source>
        <dbReference type="EMBL" id="APC48842.1"/>
    </source>
</evidence>
<gene>
    <name evidence="1" type="ORF">BME96_11840</name>
</gene>
<dbReference type="RefSeq" id="WP_071649148.1">
    <property type="nucleotide sequence ID" value="NZ_CP017962.1"/>
</dbReference>
<accession>A0AAC9J0G6</accession>
<evidence type="ECO:0000313" key="2">
    <source>
        <dbReference type="Proteomes" id="UP000182945"/>
    </source>
</evidence>